<dbReference type="OrthoDB" id="4843554at2759"/>
<dbReference type="EMBL" id="JAPEVB010000003">
    <property type="protein sequence ID" value="KAJ4391611.1"/>
    <property type="molecule type" value="Genomic_DNA"/>
</dbReference>
<keyword evidence="4" id="KW-1185">Reference proteome</keyword>
<organism evidence="3 4">
    <name type="scientific">Gnomoniopsis smithogilvyi</name>
    <dbReference type="NCBI Taxonomy" id="1191159"/>
    <lineage>
        <taxon>Eukaryota</taxon>
        <taxon>Fungi</taxon>
        <taxon>Dikarya</taxon>
        <taxon>Ascomycota</taxon>
        <taxon>Pezizomycotina</taxon>
        <taxon>Sordariomycetes</taxon>
        <taxon>Sordariomycetidae</taxon>
        <taxon>Diaporthales</taxon>
        <taxon>Gnomoniaceae</taxon>
        <taxon>Gnomoniopsis</taxon>
    </lineage>
</organism>
<feature type="region of interest" description="Disordered" evidence="1">
    <location>
        <begin position="144"/>
        <end position="177"/>
    </location>
</feature>
<sequence>MHYTTSIVYTLLSFAPLAAQADLQLDEDDISQTCQSICRPIRELSDICDVDGDQVGGQPTEDNLTLQCICTNNSFDVASIAPLCQSCMQQNPDDSDDVSDDMQDINEIVSRCGFSPATYASDQANTASAIVVNAVRPTAATQLTTTVSSAQSTATGTTSGTTTGTTTGTTSTGQTTATGTAATTAATTAGTVSGASSLGSLSGGRAMMLTYVIGAAGVGAWLI</sequence>
<feature type="chain" id="PRO_5040855529" description="Protein CAP22" evidence="2">
    <location>
        <begin position="21"/>
        <end position="223"/>
    </location>
</feature>
<dbReference type="AlphaFoldDB" id="A0A9W9CXY5"/>
<evidence type="ECO:0000256" key="1">
    <source>
        <dbReference type="SAM" id="MobiDB-lite"/>
    </source>
</evidence>
<evidence type="ECO:0000256" key="2">
    <source>
        <dbReference type="SAM" id="SignalP"/>
    </source>
</evidence>
<accession>A0A9W9CXY5</accession>
<comment type="caution">
    <text evidence="3">The sequence shown here is derived from an EMBL/GenBank/DDBJ whole genome shotgun (WGS) entry which is preliminary data.</text>
</comment>
<name>A0A9W9CXY5_9PEZI</name>
<proteinExistence type="predicted"/>
<reference evidence="3" key="1">
    <citation type="submission" date="2022-10" db="EMBL/GenBank/DDBJ databases">
        <title>Tapping the CABI collections for fungal endophytes: first genome assemblies for Collariella, Neodidymelliopsis, Ascochyta clinopodiicola, Didymella pomorum, Didymosphaeria variabile, Neocosmospora piperis and Neocucurbitaria cava.</title>
        <authorList>
            <person name="Hill R."/>
        </authorList>
    </citation>
    <scope>NUCLEOTIDE SEQUENCE</scope>
    <source>
        <strain evidence="3">IMI 355082</strain>
    </source>
</reference>
<dbReference type="Proteomes" id="UP001140453">
    <property type="component" value="Unassembled WGS sequence"/>
</dbReference>
<evidence type="ECO:0000313" key="4">
    <source>
        <dbReference type="Proteomes" id="UP001140453"/>
    </source>
</evidence>
<gene>
    <name evidence="3" type="ORF">N0V93_005230</name>
</gene>
<evidence type="ECO:0008006" key="5">
    <source>
        <dbReference type="Google" id="ProtNLM"/>
    </source>
</evidence>
<evidence type="ECO:0000313" key="3">
    <source>
        <dbReference type="EMBL" id="KAJ4391611.1"/>
    </source>
</evidence>
<feature type="signal peptide" evidence="2">
    <location>
        <begin position="1"/>
        <end position="20"/>
    </location>
</feature>
<keyword evidence="2" id="KW-0732">Signal</keyword>
<protein>
    <recommendedName>
        <fullName evidence="5">Protein CAP22</fullName>
    </recommendedName>
</protein>